<organism evidence="1 2">
    <name type="scientific">Kipferlia bialata</name>
    <dbReference type="NCBI Taxonomy" id="797122"/>
    <lineage>
        <taxon>Eukaryota</taxon>
        <taxon>Metamonada</taxon>
        <taxon>Carpediemonas-like organisms</taxon>
        <taxon>Kipferlia</taxon>
    </lineage>
</organism>
<feature type="non-terminal residue" evidence="1">
    <location>
        <position position="1"/>
    </location>
</feature>
<dbReference type="Proteomes" id="UP000265618">
    <property type="component" value="Unassembled WGS sequence"/>
</dbReference>
<evidence type="ECO:0000313" key="1">
    <source>
        <dbReference type="EMBL" id="GIQ91011.1"/>
    </source>
</evidence>
<dbReference type="EMBL" id="BDIP01007003">
    <property type="protein sequence ID" value="GIQ91011.1"/>
    <property type="molecule type" value="Genomic_DNA"/>
</dbReference>
<accession>A0A9K3DAA4</accession>
<comment type="caution">
    <text evidence="1">The sequence shown here is derived from an EMBL/GenBank/DDBJ whole genome shotgun (WGS) entry which is preliminary data.</text>
</comment>
<evidence type="ECO:0000313" key="2">
    <source>
        <dbReference type="Proteomes" id="UP000265618"/>
    </source>
</evidence>
<dbReference type="AlphaFoldDB" id="A0A9K3DAA4"/>
<gene>
    <name evidence="1" type="ORF">KIPB_014047</name>
</gene>
<reference evidence="1 2" key="1">
    <citation type="journal article" date="2018" name="PLoS ONE">
        <title>The draft genome of Kipferlia bialata reveals reductive genome evolution in fornicate parasites.</title>
        <authorList>
            <person name="Tanifuji G."/>
            <person name="Takabayashi S."/>
            <person name="Kume K."/>
            <person name="Takagi M."/>
            <person name="Nakayama T."/>
            <person name="Kamikawa R."/>
            <person name="Inagaki Y."/>
            <person name="Hashimoto T."/>
        </authorList>
    </citation>
    <scope>NUCLEOTIDE SEQUENCE [LARGE SCALE GENOMIC DNA]</scope>
    <source>
        <strain evidence="1">NY0173</strain>
    </source>
</reference>
<sequence length="77" mass="8317">MQSEGPPPLVFRTEDVDHNAVSQGGCVYLGPVESDGQTPTDTLGPGERRAFMLIGQNSNHPTDAEHCRVITENPITK</sequence>
<protein>
    <submittedName>
        <fullName evidence="1">Uncharacterized protein</fullName>
    </submittedName>
</protein>
<proteinExistence type="predicted"/>
<name>A0A9K3DAA4_9EUKA</name>
<keyword evidence="2" id="KW-1185">Reference proteome</keyword>